<evidence type="ECO:0000313" key="3">
    <source>
        <dbReference type="Proteomes" id="UP000179807"/>
    </source>
</evidence>
<sequence>MRENQMLLPEPQHNFWGFLKNLFYRYQYGDTPSEYTPPGYVDNIRLTDLAFDSHPGPINSAIEDAINMHKSLFLYIYFTDNETCLVTDELFKLPTISDEIQRSFVFYPVNITSFDGYNLANKFNFKKLPIFALIRPRGHSLHESTIFLNHEGFITETGLLSYLTLEHPQDSEIINAQDTEFMEAVAAAEQNNMTIQQIENEAREAEARQEQEKKDIEEKFNQIPKPHQNEQCYTIKFHFPDNNERMRSFPINGTLAMLYTFARYYMFPDVFALKAGYPLNEIPDNSDPISSISTAKMFIIYVDSED</sequence>
<dbReference type="AlphaFoldDB" id="A0A1J4KKR0"/>
<accession>A0A1J4KKR0</accession>
<evidence type="ECO:0000313" key="2">
    <source>
        <dbReference type="EMBL" id="OHT11520.1"/>
    </source>
</evidence>
<dbReference type="PANTHER" id="PTHR23322:SF106">
    <property type="entry name" value="UBX DOMAIN-CONTAINING PROTEIN"/>
    <property type="match status" value="1"/>
</dbReference>
<comment type="caution">
    <text evidence="2">The sequence shown here is derived from an EMBL/GenBank/DDBJ whole genome shotgun (WGS) entry which is preliminary data.</text>
</comment>
<dbReference type="SUPFAM" id="SSF52833">
    <property type="entry name" value="Thioredoxin-like"/>
    <property type="match status" value="1"/>
</dbReference>
<name>A0A1J4KKR0_9EUKA</name>
<protein>
    <recommendedName>
        <fullName evidence="4">UBX domain-containing protein</fullName>
    </recommendedName>
</protein>
<keyword evidence="1" id="KW-0175">Coiled coil</keyword>
<gene>
    <name evidence="2" type="ORF">TRFO_18964</name>
</gene>
<dbReference type="SUPFAM" id="SSF54236">
    <property type="entry name" value="Ubiquitin-like"/>
    <property type="match status" value="1"/>
</dbReference>
<dbReference type="EMBL" id="MLAK01000585">
    <property type="protein sequence ID" value="OHT11520.1"/>
    <property type="molecule type" value="Genomic_DNA"/>
</dbReference>
<feature type="coiled-coil region" evidence="1">
    <location>
        <begin position="188"/>
        <end position="222"/>
    </location>
</feature>
<evidence type="ECO:0000256" key="1">
    <source>
        <dbReference type="SAM" id="Coils"/>
    </source>
</evidence>
<dbReference type="InterPro" id="IPR029071">
    <property type="entry name" value="Ubiquitin-like_domsf"/>
</dbReference>
<dbReference type="RefSeq" id="XP_068364656.1">
    <property type="nucleotide sequence ID" value="XM_068500483.1"/>
</dbReference>
<dbReference type="InterPro" id="IPR036249">
    <property type="entry name" value="Thioredoxin-like_sf"/>
</dbReference>
<dbReference type="Gene3D" id="3.40.30.10">
    <property type="entry name" value="Glutaredoxin"/>
    <property type="match status" value="1"/>
</dbReference>
<dbReference type="GeneID" id="94835187"/>
<dbReference type="PANTHER" id="PTHR23322">
    <property type="entry name" value="FAS-ASSOCIATED PROTEIN"/>
    <property type="match status" value="1"/>
</dbReference>
<dbReference type="VEuPathDB" id="TrichDB:TRFO_18964"/>
<reference evidence="2" key="1">
    <citation type="submission" date="2016-10" db="EMBL/GenBank/DDBJ databases">
        <authorList>
            <person name="Benchimol M."/>
            <person name="Almeida L.G."/>
            <person name="Vasconcelos A.T."/>
            <person name="Perreira-Neves A."/>
            <person name="Rosa I.A."/>
            <person name="Tasca T."/>
            <person name="Bogo M.R."/>
            <person name="de Souza W."/>
        </authorList>
    </citation>
    <scope>NUCLEOTIDE SEQUENCE [LARGE SCALE GENOMIC DNA]</scope>
    <source>
        <strain evidence="2">K</strain>
    </source>
</reference>
<dbReference type="Proteomes" id="UP000179807">
    <property type="component" value="Unassembled WGS sequence"/>
</dbReference>
<organism evidence="2 3">
    <name type="scientific">Tritrichomonas foetus</name>
    <dbReference type="NCBI Taxonomy" id="1144522"/>
    <lineage>
        <taxon>Eukaryota</taxon>
        <taxon>Metamonada</taxon>
        <taxon>Parabasalia</taxon>
        <taxon>Tritrichomonadida</taxon>
        <taxon>Tritrichomonadidae</taxon>
        <taxon>Tritrichomonas</taxon>
    </lineage>
</organism>
<evidence type="ECO:0008006" key="4">
    <source>
        <dbReference type="Google" id="ProtNLM"/>
    </source>
</evidence>
<keyword evidence="3" id="KW-1185">Reference proteome</keyword>
<dbReference type="InterPro" id="IPR050730">
    <property type="entry name" value="UBX_domain-protein"/>
</dbReference>
<proteinExistence type="predicted"/>